<dbReference type="Proteomes" id="UP000604475">
    <property type="component" value="Unassembled WGS sequence"/>
</dbReference>
<feature type="non-terminal residue" evidence="1">
    <location>
        <position position="50"/>
    </location>
</feature>
<proteinExistence type="predicted"/>
<evidence type="ECO:0000313" key="1">
    <source>
        <dbReference type="EMBL" id="MBL7632272.1"/>
    </source>
</evidence>
<protein>
    <submittedName>
        <fullName evidence="1">Uncharacterized protein</fullName>
    </submittedName>
</protein>
<dbReference type="AlphaFoldDB" id="A0A937RLE2"/>
<sequence>MGTGRQAVSVVVARADVRSALIYARRSVLDDGKSVSDQESEGREDCADLG</sequence>
<accession>A0A937RLE2</accession>
<dbReference type="EMBL" id="JAEACQ010000303">
    <property type="protein sequence ID" value="MBL7632272.1"/>
    <property type="molecule type" value="Genomic_DNA"/>
</dbReference>
<name>A0A937RLE2_9ACTN</name>
<gene>
    <name evidence="1" type="ORF">I7412_34995</name>
</gene>
<keyword evidence="2" id="KW-1185">Reference proteome</keyword>
<comment type="caution">
    <text evidence="1">The sequence shown here is derived from an EMBL/GenBank/DDBJ whole genome shotgun (WGS) entry which is preliminary data.</text>
</comment>
<reference evidence="1" key="1">
    <citation type="submission" date="2020-12" db="EMBL/GenBank/DDBJ databases">
        <title>Genomic characterization of non-nitrogen-fixing Frankia strains.</title>
        <authorList>
            <person name="Carlos-Shanley C."/>
            <person name="Guerra T."/>
            <person name="Hahn D."/>
        </authorList>
    </citation>
    <scope>NUCLEOTIDE SEQUENCE</scope>
    <source>
        <strain evidence="1">CN6</strain>
    </source>
</reference>
<organism evidence="1 2">
    <name type="scientific">Frankia nepalensis</name>
    <dbReference type="NCBI Taxonomy" id="1836974"/>
    <lineage>
        <taxon>Bacteria</taxon>
        <taxon>Bacillati</taxon>
        <taxon>Actinomycetota</taxon>
        <taxon>Actinomycetes</taxon>
        <taxon>Frankiales</taxon>
        <taxon>Frankiaceae</taxon>
        <taxon>Frankia</taxon>
    </lineage>
</organism>
<evidence type="ECO:0000313" key="2">
    <source>
        <dbReference type="Proteomes" id="UP000604475"/>
    </source>
</evidence>